<dbReference type="InterPro" id="IPR037869">
    <property type="entry name" value="Spp1/CFP1"/>
</dbReference>
<keyword evidence="2" id="KW-0479">Metal-binding</keyword>
<comment type="subcellular location">
    <subcellularLocation>
        <location evidence="1">Nucleus</location>
    </subcellularLocation>
</comment>
<comment type="caution">
    <text evidence="8">The sequence shown here is derived from an EMBL/GenBank/DDBJ whole genome shotgun (WGS) entry which is preliminary data.</text>
</comment>
<sequence length="717" mass="80623">ESGTDPPIIVPLREVKLEPMDADDFPDEANPLAENDSYEMSDSSRRKSVVVKEEIKDDDYEDQESEENPNEQIYCFCQKRGCTDFMIACEYCDVWFHDTCVRIDVQMSAHIVHYYCDSCVEKHGVKVVYKNTFDNFMKKRKNAVKAAETRKMKKDLEMALKNSLLIDVKEEPVDEKEYEPRAPRCSECINCAAVKNCGQCHYCQHDVGRCIKVHCFTEVAEKAKSAQKQEPITISTTTTPLVSPKLSPKGSAKRKTQRKRKSGDSDDDELFFSESTSTRKMIKKELSYKEEQQLVDVEVGEKKKRGRKKGWRKSVDGKEGKEAPEGEEAKDPKKAKKKSPKKEIKGKEIQPEKENAPENAPERPGYDASFKERLDLASSTYAHFQEEMGQLTEIKKGKCSNEGCEKDRRHQDNYCSAECGMKVAQAKLQKSGFLSKPMAYPPKARRKYVRKPKKTQQEMEEERKLEAISAWQEADFQRRKKEAEKERAKDNFVAPEGADLIQATLLRMKADAEKAKEEEQEKERKKKEQQDAELLEKKRAEADANYAKLTSYMPVSANAALSNAMHSLLSHPIIRPIPLYPLLSPLYHQLMFSSPAPYGLPPSFPAPLFPNLLTAMRDHNDYLLDPILPFSQQNSPPATNSTPSTLSTASPAAFSMSPAVPAASVSFAVPAPPVVVPAPLAVNPPISATDIDLLMGISKSLGLNPLLAAALNATRQQ</sequence>
<dbReference type="SUPFAM" id="SSF57903">
    <property type="entry name" value="FYVE/PHD zinc finger"/>
    <property type="match status" value="1"/>
</dbReference>
<proteinExistence type="predicted"/>
<evidence type="ECO:0000256" key="3">
    <source>
        <dbReference type="ARBA" id="ARBA00022771"/>
    </source>
</evidence>
<evidence type="ECO:0000256" key="2">
    <source>
        <dbReference type="ARBA" id="ARBA00022723"/>
    </source>
</evidence>
<dbReference type="PROSITE" id="PS01359">
    <property type="entry name" value="ZF_PHD_1"/>
    <property type="match status" value="1"/>
</dbReference>
<feature type="compositionally biased region" description="Basic residues" evidence="6">
    <location>
        <begin position="443"/>
        <end position="454"/>
    </location>
</feature>
<dbReference type="PANTHER" id="PTHR46174:SF1">
    <property type="entry name" value="CXXC-TYPE ZINC FINGER PROTEIN 1"/>
    <property type="match status" value="1"/>
</dbReference>
<dbReference type="Gene3D" id="3.30.40.10">
    <property type="entry name" value="Zinc/RING finger domain, C3HC4 (zinc finger)"/>
    <property type="match status" value="1"/>
</dbReference>
<dbReference type="InterPro" id="IPR001965">
    <property type="entry name" value="Znf_PHD"/>
</dbReference>
<evidence type="ECO:0000259" key="7">
    <source>
        <dbReference type="SMART" id="SM00249"/>
    </source>
</evidence>
<dbReference type="InterPro" id="IPR011011">
    <property type="entry name" value="Znf_FYVE_PHD"/>
</dbReference>
<feature type="region of interest" description="Disordered" evidence="6">
    <location>
        <begin position="430"/>
        <end position="466"/>
    </location>
</feature>
<feature type="region of interest" description="Disordered" evidence="6">
    <location>
        <begin position="300"/>
        <end position="372"/>
    </location>
</feature>
<feature type="compositionally biased region" description="Basic and acidic residues" evidence="6">
    <location>
        <begin position="341"/>
        <end position="372"/>
    </location>
</feature>
<feature type="non-terminal residue" evidence="8">
    <location>
        <position position="1"/>
    </location>
</feature>
<feature type="compositionally biased region" description="Basic residues" evidence="6">
    <location>
        <begin position="251"/>
        <end position="261"/>
    </location>
</feature>
<dbReference type="GO" id="GO:0045893">
    <property type="term" value="P:positive regulation of DNA-templated transcription"/>
    <property type="evidence" value="ECO:0007669"/>
    <property type="project" value="TreeGrafter"/>
</dbReference>
<keyword evidence="4" id="KW-0862">Zinc</keyword>
<dbReference type="InterPro" id="IPR013083">
    <property type="entry name" value="Znf_RING/FYVE/PHD"/>
</dbReference>
<dbReference type="EMBL" id="BTRK01000006">
    <property type="protein sequence ID" value="GMR60631.1"/>
    <property type="molecule type" value="Genomic_DNA"/>
</dbReference>
<feature type="compositionally biased region" description="Basic and acidic residues" evidence="6">
    <location>
        <begin position="455"/>
        <end position="466"/>
    </location>
</feature>
<evidence type="ECO:0000256" key="5">
    <source>
        <dbReference type="ARBA" id="ARBA00023242"/>
    </source>
</evidence>
<accession>A0AAN5IF86</accession>
<dbReference type="Proteomes" id="UP001328107">
    <property type="component" value="Unassembled WGS sequence"/>
</dbReference>
<keyword evidence="9" id="KW-1185">Reference proteome</keyword>
<keyword evidence="5" id="KW-0539">Nucleus</keyword>
<feature type="compositionally biased region" description="Basic and acidic residues" evidence="6">
    <location>
        <begin position="313"/>
        <end position="332"/>
    </location>
</feature>
<reference evidence="9" key="1">
    <citation type="submission" date="2022-10" db="EMBL/GenBank/DDBJ databases">
        <title>Genome assembly of Pristionchus species.</title>
        <authorList>
            <person name="Yoshida K."/>
            <person name="Sommer R.J."/>
        </authorList>
    </citation>
    <scope>NUCLEOTIDE SEQUENCE [LARGE SCALE GENOMIC DNA]</scope>
    <source>
        <strain evidence="9">RS5460</strain>
    </source>
</reference>
<name>A0AAN5IF86_9BILA</name>
<protein>
    <recommendedName>
        <fullName evidence="7">Zinc finger PHD-type domain-containing protein</fullName>
    </recommendedName>
</protein>
<dbReference type="AlphaFoldDB" id="A0AAN5IF86"/>
<evidence type="ECO:0000256" key="4">
    <source>
        <dbReference type="ARBA" id="ARBA00022833"/>
    </source>
</evidence>
<feature type="region of interest" description="Disordered" evidence="6">
    <location>
        <begin position="511"/>
        <end position="532"/>
    </location>
</feature>
<dbReference type="Pfam" id="PF00628">
    <property type="entry name" value="PHD"/>
    <property type="match status" value="1"/>
</dbReference>
<dbReference type="GO" id="GO:0048188">
    <property type="term" value="C:Set1C/COMPASS complex"/>
    <property type="evidence" value="ECO:0007669"/>
    <property type="project" value="InterPro"/>
</dbReference>
<evidence type="ECO:0000256" key="1">
    <source>
        <dbReference type="ARBA" id="ARBA00004123"/>
    </source>
</evidence>
<feature type="region of interest" description="Disordered" evidence="6">
    <location>
        <begin position="226"/>
        <end position="272"/>
    </location>
</feature>
<feature type="compositionally biased region" description="Basic and acidic residues" evidence="6">
    <location>
        <begin position="42"/>
        <end position="51"/>
    </location>
</feature>
<keyword evidence="3" id="KW-0863">Zinc-finger</keyword>
<evidence type="ECO:0000256" key="6">
    <source>
        <dbReference type="SAM" id="MobiDB-lite"/>
    </source>
</evidence>
<evidence type="ECO:0000313" key="9">
    <source>
        <dbReference type="Proteomes" id="UP001328107"/>
    </source>
</evidence>
<feature type="domain" description="Zinc finger PHD-type" evidence="7">
    <location>
        <begin position="74"/>
        <end position="120"/>
    </location>
</feature>
<evidence type="ECO:0000313" key="8">
    <source>
        <dbReference type="EMBL" id="GMR60631.1"/>
    </source>
</evidence>
<feature type="compositionally biased region" description="Basic residues" evidence="6">
    <location>
        <begin position="302"/>
        <end position="312"/>
    </location>
</feature>
<gene>
    <name evidence="8" type="ORF">PMAYCL1PPCAC_30826</name>
</gene>
<dbReference type="InterPro" id="IPR019786">
    <property type="entry name" value="Zinc_finger_PHD-type_CS"/>
</dbReference>
<dbReference type="InterPro" id="IPR019787">
    <property type="entry name" value="Znf_PHD-finger"/>
</dbReference>
<dbReference type="PANTHER" id="PTHR46174">
    <property type="entry name" value="CXXC-TYPE ZINC FINGER PROTEIN 1"/>
    <property type="match status" value="1"/>
</dbReference>
<dbReference type="SMART" id="SM00249">
    <property type="entry name" value="PHD"/>
    <property type="match status" value="1"/>
</dbReference>
<organism evidence="8 9">
    <name type="scientific">Pristionchus mayeri</name>
    <dbReference type="NCBI Taxonomy" id="1317129"/>
    <lineage>
        <taxon>Eukaryota</taxon>
        <taxon>Metazoa</taxon>
        <taxon>Ecdysozoa</taxon>
        <taxon>Nematoda</taxon>
        <taxon>Chromadorea</taxon>
        <taxon>Rhabditida</taxon>
        <taxon>Rhabditina</taxon>
        <taxon>Diplogasteromorpha</taxon>
        <taxon>Diplogasteroidea</taxon>
        <taxon>Neodiplogasteridae</taxon>
        <taxon>Pristionchus</taxon>
    </lineage>
</organism>
<dbReference type="GO" id="GO:0008270">
    <property type="term" value="F:zinc ion binding"/>
    <property type="evidence" value="ECO:0007669"/>
    <property type="project" value="UniProtKB-KW"/>
</dbReference>
<feature type="region of interest" description="Disordered" evidence="6">
    <location>
        <begin position="1"/>
        <end position="51"/>
    </location>
</feature>
<feature type="compositionally biased region" description="Polar residues" evidence="6">
    <location>
        <begin position="226"/>
        <end position="241"/>
    </location>
</feature>